<evidence type="ECO:0000256" key="7">
    <source>
        <dbReference type="ARBA" id="ARBA00022884"/>
    </source>
</evidence>
<evidence type="ECO:0000256" key="8">
    <source>
        <dbReference type="HAMAP-Rule" id="MF_01895"/>
    </source>
</evidence>
<dbReference type="Pfam" id="PF00575">
    <property type="entry name" value="S1"/>
    <property type="match status" value="1"/>
</dbReference>
<evidence type="ECO:0000313" key="10">
    <source>
        <dbReference type="EMBL" id="OGD66272.1"/>
    </source>
</evidence>
<dbReference type="Pfam" id="PF00773">
    <property type="entry name" value="RNB"/>
    <property type="match status" value="1"/>
</dbReference>
<dbReference type="InterPro" id="IPR040476">
    <property type="entry name" value="CSD2"/>
</dbReference>
<dbReference type="GO" id="GO:0008859">
    <property type="term" value="F:exoribonuclease II activity"/>
    <property type="evidence" value="ECO:0007669"/>
    <property type="project" value="UniProtKB-UniRule"/>
</dbReference>
<sequence length="646" mass="73686">MEKSKNKEKTSNIIGQITITSRGVGYLPNDLFEEDIEIPNNYTNTALNKDTVEIVLHPKIEGERIRGEVVKIIGRAKTRFVGVVEKEDGLLFLAPDDKRMYVDILLPPDSKVENGIKVLAELTHWSDPKKNPEGKIIKILGKKGEHNVEMQAIVLEHGFEAGFPSYVERAATEIENKKRDILQAEIGKRKDFRSIMTMTIDPPDAKDFDDAISIKNLKNGNVEVGVHIADVSHYVTPGDDIDKEAQKRATSIYLVDRTIPMLPEVISNDVSSLNPGEDKLTYSAVFELTKDGDVKNRWFGETIINSKKRFTYEDAQKTINSEGGEYYEELDLLNKIAKILRKKRFDNGSIEFEHDEVKFTLDENGKPLSIEKKKLYDTNKLVEEYMLLANQEVAEYIFNLNKKSDPKDVLFIYRIHNSPDTEKIENLKIFLNAIGYEFNIESGGITTRNINNLFKQIKGKSVENMIKIAVIRSMSKAIYSTKNIGHFGLAFKYYTHFTSPIRRYPDLMAHRIMKSYLAGKGIPRNEFSKYEKLSVISTEQEIEAAQAERDSIRYKQVEYMKEHIGELFNGFITGVSDFGIFVEDENTKAEGLVHISKIGNDFYTLDKKTYSIKGERDGQSFTLGDKVRIKLMAANLDDKTLNFIFV</sequence>
<dbReference type="EMBL" id="MFAC01000034">
    <property type="protein sequence ID" value="OGD66272.1"/>
    <property type="molecule type" value="Genomic_DNA"/>
</dbReference>
<dbReference type="InterPro" id="IPR011805">
    <property type="entry name" value="RNase_R"/>
</dbReference>
<keyword evidence="6 8" id="KW-0269">Exonuclease</keyword>
<dbReference type="NCBIfam" id="TIGR02063">
    <property type="entry name" value="RNase_R"/>
    <property type="match status" value="1"/>
</dbReference>
<dbReference type="GO" id="GO:0006402">
    <property type="term" value="P:mRNA catabolic process"/>
    <property type="evidence" value="ECO:0007669"/>
    <property type="project" value="TreeGrafter"/>
</dbReference>
<keyword evidence="5 8" id="KW-0378">Hydrolase</keyword>
<dbReference type="NCBIfam" id="TIGR00358">
    <property type="entry name" value="3_prime_RNase"/>
    <property type="match status" value="1"/>
</dbReference>
<evidence type="ECO:0000256" key="6">
    <source>
        <dbReference type="ARBA" id="ARBA00022839"/>
    </source>
</evidence>
<dbReference type="InterPro" id="IPR012340">
    <property type="entry name" value="NA-bd_OB-fold"/>
</dbReference>
<dbReference type="SMART" id="SM00316">
    <property type="entry name" value="S1"/>
    <property type="match status" value="1"/>
</dbReference>
<evidence type="ECO:0000313" key="11">
    <source>
        <dbReference type="Proteomes" id="UP000186029"/>
    </source>
</evidence>
<dbReference type="PANTHER" id="PTHR23355">
    <property type="entry name" value="RIBONUCLEASE"/>
    <property type="match status" value="1"/>
</dbReference>
<dbReference type="CDD" id="cd04471">
    <property type="entry name" value="S1_RNase_R"/>
    <property type="match status" value="1"/>
</dbReference>
<name>A0A1F5EFR5_9BACT</name>
<dbReference type="Pfam" id="PF17876">
    <property type="entry name" value="CSD2"/>
    <property type="match status" value="1"/>
</dbReference>
<dbReference type="SUPFAM" id="SSF50249">
    <property type="entry name" value="Nucleic acid-binding proteins"/>
    <property type="match status" value="4"/>
</dbReference>
<keyword evidence="7 8" id="KW-0694">RNA-binding</keyword>
<dbReference type="PROSITE" id="PS01175">
    <property type="entry name" value="RIBONUCLEASE_II"/>
    <property type="match status" value="1"/>
</dbReference>
<proteinExistence type="inferred from homology"/>
<dbReference type="EC" id="3.1.13.1" evidence="8"/>
<comment type="caution">
    <text evidence="10">The sequence shown here is derived from an EMBL/GenBank/DDBJ whole genome shotgun (WGS) entry which is preliminary data.</text>
</comment>
<dbReference type="Gene3D" id="2.40.50.140">
    <property type="entry name" value="Nucleic acid-binding proteins"/>
    <property type="match status" value="2"/>
</dbReference>
<comment type="catalytic activity">
    <reaction evidence="1 8">
        <text>Exonucleolytic cleavage in the 3'- to 5'-direction to yield nucleoside 5'-phosphates.</text>
        <dbReference type="EC" id="3.1.13.1"/>
    </reaction>
</comment>
<dbReference type="STRING" id="1797580.A2Z61_01155"/>
<comment type="function">
    <text evidence="8">3'-5' exoribonuclease that releases 5'-nucleoside monophosphates and is involved in maturation of structured RNAs.</text>
</comment>
<reference evidence="10 11" key="1">
    <citation type="journal article" date="2016" name="Nat. Commun.">
        <title>Thousands of microbial genomes shed light on interconnected biogeochemical processes in an aquifer system.</title>
        <authorList>
            <person name="Anantharaman K."/>
            <person name="Brown C.T."/>
            <person name="Hug L.A."/>
            <person name="Sharon I."/>
            <person name="Castelle C.J."/>
            <person name="Probst A.J."/>
            <person name="Thomas B.C."/>
            <person name="Singh A."/>
            <person name="Wilkins M.J."/>
            <person name="Karaoz U."/>
            <person name="Brodie E.L."/>
            <person name="Williams K.H."/>
            <person name="Hubbard S.S."/>
            <person name="Banfield J.F."/>
        </authorList>
    </citation>
    <scope>NUCLEOTIDE SEQUENCE [LARGE SCALE GENOMIC DNA]</scope>
</reference>
<evidence type="ECO:0000256" key="2">
    <source>
        <dbReference type="ARBA" id="ARBA00004496"/>
    </source>
</evidence>
<dbReference type="PROSITE" id="PS50126">
    <property type="entry name" value="S1"/>
    <property type="match status" value="1"/>
</dbReference>
<dbReference type="HAMAP" id="MF_01895">
    <property type="entry name" value="RNase_R"/>
    <property type="match status" value="1"/>
</dbReference>
<dbReference type="GO" id="GO:0003723">
    <property type="term" value="F:RNA binding"/>
    <property type="evidence" value="ECO:0007669"/>
    <property type="project" value="UniProtKB-UniRule"/>
</dbReference>
<dbReference type="InterPro" id="IPR022966">
    <property type="entry name" value="RNase_II/R_CS"/>
</dbReference>
<accession>A0A1F5EFR5</accession>
<gene>
    <name evidence="8" type="primary">rnr</name>
    <name evidence="10" type="ORF">A2Z61_01155</name>
</gene>
<dbReference type="InterPro" id="IPR003029">
    <property type="entry name" value="S1_domain"/>
</dbReference>
<dbReference type="PANTHER" id="PTHR23355:SF9">
    <property type="entry name" value="DIS3-LIKE EXONUCLEASE 2"/>
    <property type="match status" value="1"/>
</dbReference>
<dbReference type="Proteomes" id="UP000186029">
    <property type="component" value="Unassembled WGS sequence"/>
</dbReference>
<keyword evidence="4 8" id="KW-0540">Nuclease</keyword>
<dbReference type="GO" id="GO:0005829">
    <property type="term" value="C:cytosol"/>
    <property type="evidence" value="ECO:0007669"/>
    <property type="project" value="TreeGrafter"/>
</dbReference>
<dbReference type="Pfam" id="PF08206">
    <property type="entry name" value="OB_RNB"/>
    <property type="match status" value="1"/>
</dbReference>
<dbReference type="AlphaFoldDB" id="A0A1F5EFR5"/>
<dbReference type="InterPro" id="IPR050180">
    <property type="entry name" value="RNR_Ribonuclease"/>
</dbReference>
<evidence type="ECO:0000256" key="1">
    <source>
        <dbReference type="ARBA" id="ARBA00001849"/>
    </source>
</evidence>
<dbReference type="InterPro" id="IPR001900">
    <property type="entry name" value="RNase_II/R"/>
</dbReference>
<evidence type="ECO:0000259" key="9">
    <source>
        <dbReference type="PROSITE" id="PS50126"/>
    </source>
</evidence>
<evidence type="ECO:0000256" key="5">
    <source>
        <dbReference type="ARBA" id="ARBA00022801"/>
    </source>
</evidence>
<comment type="similarity">
    <text evidence="8">Belongs to the RNR ribonuclease family. RNase R subfamily.</text>
</comment>
<dbReference type="InterPro" id="IPR004476">
    <property type="entry name" value="RNase_II/RNase_R"/>
</dbReference>
<dbReference type="InterPro" id="IPR013223">
    <property type="entry name" value="RNase_B_OB_dom"/>
</dbReference>
<protein>
    <recommendedName>
        <fullName evidence="8">Ribonuclease R</fullName>
        <shortName evidence="8">RNase R</shortName>
        <ecNumber evidence="8">3.1.13.1</ecNumber>
    </recommendedName>
</protein>
<organism evidence="10 11">
    <name type="scientific">Candidatus Campbellbacteria bacterium RIFCSPLOWO2_02_35_12</name>
    <dbReference type="NCBI Taxonomy" id="1797580"/>
    <lineage>
        <taxon>Bacteria</taxon>
        <taxon>Candidatus Campbelliibacteriota</taxon>
    </lineage>
</organism>
<evidence type="ECO:0000256" key="4">
    <source>
        <dbReference type="ARBA" id="ARBA00022722"/>
    </source>
</evidence>
<keyword evidence="3 8" id="KW-0963">Cytoplasm</keyword>
<feature type="domain" description="S1 motif" evidence="9">
    <location>
        <begin position="565"/>
        <end position="646"/>
    </location>
</feature>
<dbReference type="SMART" id="SM00955">
    <property type="entry name" value="RNB"/>
    <property type="match status" value="1"/>
</dbReference>
<evidence type="ECO:0000256" key="3">
    <source>
        <dbReference type="ARBA" id="ARBA00022490"/>
    </source>
</evidence>
<comment type="subcellular location">
    <subcellularLocation>
        <location evidence="2 8">Cytoplasm</location>
    </subcellularLocation>
</comment>